<dbReference type="InterPro" id="IPR023343">
    <property type="entry name" value="Penicillin_amidase_dom1"/>
</dbReference>
<dbReference type="GO" id="GO:0017000">
    <property type="term" value="P:antibiotic biosynthetic process"/>
    <property type="evidence" value="ECO:0007669"/>
    <property type="project" value="InterPro"/>
</dbReference>
<organism evidence="7 8">
    <name type="scientific">Isoptericola jiangsuensis</name>
    <dbReference type="NCBI Taxonomy" id="548579"/>
    <lineage>
        <taxon>Bacteria</taxon>
        <taxon>Bacillati</taxon>
        <taxon>Actinomycetota</taxon>
        <taxon>Actinomycetes</taxon>
        <taxon>Micrococcales</taxon>
        <taxon>Promicromonosporaceae</taxon>
        <taxon>Isoptericola</taxon>
    </lineage>
</organism>
<dbReference type="Pfam" id="PF01804">
    <property type="entry name" value="Penicil_amidase"/>
    <property type="match status" value="2"/>
</dbReference>
<keyword evidence="5" id="KW-0106">Calcium</keyword>
<keyword evidence="3" id="KW-0865">Zymogen</keyword>
<feature type="region of interest" description="Disordered" evidence="6">
    <location>
        <begin position="666"/>
        <end position="693"/>
    </location>
</feature>
<evidence type="ECO:0000256" key="4">
    <source>
        <dbReference type="PIRSR" id="PIRSR001227-1"/>
    </source>
</evidence>
<name>A0A2A9EVH7_9MICO</name>
<gene>
    <name evidence="7" type="ORF">ATJ88_0823</name>
</gene>
<evidence type="ECO:0000256" key="2">
    <source>
        <dbReference type="ARBA" id="ARBA00022801"/>
    </source>
</evidence>
<comment type="cofactor">
    <cofactor evidence="5">
        <name>Ca(2+)</name>
        <dbReference type="ChEBI" id="CHEBI:29108"/>
    </cofactor>
    <text evidence="5">Binds 1 Ca(2+) ion per dimer.</text>
</comment>
<dbReference type="SUPFAM" id="SSF56235">
    <property type="entry name" value="N-terminal nucleophile aminohydrolases (Ntn hydrolases)"/>
    <property type="match status" value="1"/>
</dbReference>
<accession>A0A2A9EVH7</accession>
<keyword evidence="8" id="KW-1185">Reference proteome</keyword>
<feature type="binding site" evidence="5">
    <location>
        <position position="252"/>
    </location>
    <ligand>
        <name>Ca(2+)</name>
        <dbReference type="ChEBI" id="CHEBI:29108"/>
    </ligand>
</feature>
<sequence>MSRPFEVFRDVRGVPHVRAADELDLAYGQGYVTARDRGWQLETDRWRAEGRLAARFGPGGLEWDRFAVRVRLADTARRVHAALAPPERAWLAAYTAGVNAGLADGGRGVPELDLLARAPGRLPDHTPWPDWAPLGVFCVNHVLFSGWPGLLWREHVARTLGPGHPLLGVPDGASSGSNAWALAGSRTASGAPLLAGDPHRILELPGVYQQVRLACDEYDVVGLAFPGVPGVLHFGHAESTVPSGTASEDGGDVASPTSVAWGITNAMAHHVEVFTESAATLEGAEHGVEVVPVRGAEPVEVAWTETARGPLVTDRHALRWPVRVDADLGVASWRRLQRSRTAHDVAAAFTGWVDPVNRVLAADSDGTVLSLTAGRVPDRDRSERVLPHVVGPGWAPPVRRSAPTAVTVDDLAVDANDAPHEPARVPDLGHSYAPHRGPRIRAILADAPAGGETPATQHRVHGDVQDAGAAALVGLLDRVTGDDLGPAAARLRAWAADGARMEAGSRDAGLFACWRDALVRRVAAHRALAPLHAPHGLPVVLAPWLDVTTNVGLHLPAVLAHGGTPEHPLDPAAEAVAALAEVAGAASTWGELHPVVPWHALVDATGVAREQIAGVPPALRAGVGGTADTVCCTGGVPGVSTVSWRGSVARWVWDLGDRRRSRWGVPFGASGDPRSPHHADQHPRWAAAGTDDIETDWARLRPETWEAS</sequence>
<dbReference type="PANTHER" id="PTHR34218:SF4">
    <property type="entry name" value="ACYL-HOMOSERINE LACTONE ACYLASE QUIP"/>
    <property type="match status" value="1"/>
</dbReference>
<evidence type="ECO:0000256" key="6">
    <source>
        <dbReference type="SAM" id="MobiDB-lite"/>
    </source>
</evidence>
<dbReference type="Proteomes" id="UP000224130">
    <property type="component" value="Unassembled WGS sequence"/>
</dbReference>
<dbReference type="GO" id="GO:0046872">
    <property type="term" value="F:metal ion binding"/>
    <property type="evidence" value="ECO:0007669"/>
    <property type="project" value="UniProtKB-KW"/>
</dbReference>
<keyword evidence="5" id="KW-0479">Metal-binding</keyword>
<keyword evidence="2" id="KW-0378">Hydrolase</keyword>
<dbReference type="AlphaFoldDB" id="A0A2A9EVH7"/>
<feature type="active site" description="Nucleophile" evidence="4">
    <location>
        <position position="177"/>
    </location>
</feature>
<evidence type="ECO:0000256" key="1">
    <source>
        <dbReference type="ARBA" id="ARBA00006586"/>
    </source>
</evidence>
<dbReference type="InterPro" id="IPR043146">
    <property type="entry name" value="Penicillin_amidase_N_B-knob"/>
</dbReference>
<comment type="caution">
    <text evidence="7">The sequence shown here is derived from an EMBL/GenBank/DDBJ whole genome shotgun (WGS) entry which is preliminary data.</text>
</comment>
<dbReference type="InterPro" id="IPR043147">
    <property type="entry name" value="Penicillin_amidase_A-knob"/>
</dbReference>
<dbReference type="RefSeq" id="WP_098462728.1">
    <property type="nucleotide sequence ID" value="NZ_PDJJ01000001.1"/>
</dbReference>
<dbReference type="PIRSF" id="PIRSF001227">
    <property type="entry name" value="Pen_acylase"/>
    <property type="match status" value="1"/>
</dbReference>
<protein>
    <submittedName>
        <fullName evidence="7">Penicillin amidase</fullName>
    </submittedName>
</protein>
<dbReference type="InterPro" id="IPR029055">
    <property type="entry name" value="Ntn_hydrolases_N"/>
</dbReference>
<dbReference type="GO" id="GO:0016811">
    <property type="term" value="F:hydrolase activity, acting on carbon-nitrogen (but not peptide) bonds, in linear amides"/>
    <property type="evidence" value="ECO:0007669"/>
    <property type="project" value="InterPro"/>
</dbReference>
<dbReference type="Gene3D" id="1.10.1400.10">
    <property type="match status" value="1"/>
</dbReference>
<reference evidence="7 8" key="1">
    <citation type="submission" date="2017-10" db="EMBL/GenBank/DDBJ databases">
        <title>Sequencing the genomes of 1000 actinobacteria strains.</title>
        <authorList>
            <person name="Klenk H.-P."/>
        </authorList>
    </citation>
    <scope>NUCLEOTIDE SEQUENCE [LARGE SCALE GENOMIC DNA]</scope>
    <source>
        <strain evidence="7 8">DSM 21863</strain>
    </source>
</reference>
<dbReference type="OrthoDB" id="9759796at2"/>
<feature type="compositionally biased region" description="Basic and acidic residues" evidence="6">
    <location>
        <begin position="674"/>
        <end position="683"/>
    </location>
</feature>
<proteinExistence type="inferred from homology"/>
<dbReference type="InterPro" id="IPR014395">
    <property type="entry name" value="Pen/GL7ACA/AHL_acylase"/>
</dbReference>
<dbReference type="Gene3D" id="3.60.20.10">
    <property type="entry name" value="Glutamine Phosphoribosylpyrophosphate, subunit 1, domain 1"/>
    <property type="match status" value="1"/>
</dbReference>
<evidence type="ECO:0000313" key="7">
    <source>
        <dbReference type="EMBL" id="PFG42169.1"/>
    </source>
</evidence>
<evidence type="ECO:0000313" key="8">
    <source>
        <dbReference type="Proteomes" id="UP000224130"/>
    </source>
</evidence>
<dbReference type="EMBL" id="PDJJ01000001">
    <property type="protein sequence ID" value="PFG42169.1"/>
    <property type="molecule type" value="Genomic_DNA"/>
</dbReference>
<dbReference type="InterPro" id="IPR002692">
    <property type="entry name" value="S45"/>
</dbReference>
<evidence type="ECO:0000256" key="5">
    <source>
        <dbReference type="PIRSR" id="PIRSR001227-2"/>
    </source>
</evidence>
<comment type="similarity">
    <text evidence="1">Belongs to the peptidase S45 family.</text>
</comment>
<evidence type="ECO:0000256" key="3">
    <source>
        <dbReference type="ARBA" id="ARBA00023145"/>
    </source>
</evidence>
<dbReference type="PANTHER" id="PTHR34218">
    <property type="entry name" value="PEPTIDASE S45 PENICILLIN AMIDASE"/>
    <property type="match status" value="1"/>
</dbReference>
<dbReference type="Gene3D" id="1.10.439.10">
    <property type="entry name" value="Penicillin Amidohydrolase, domain 1"/>
    <property type="match status" value="1"/>
</dbReference>
<dbReference type="Gene3D" id="2.30.120.10">
    <property type="match status" value="1"/>
</dbReference>